<comment type="caution">
    <text evidence="2">The sequence shown here is derived from an EMBL/GenBank/DDBJ whole genome shotgun (WGS) entry which is preliminary data.</text>
</comment>
<dbReference type="Pfam" id="PF06739">
    <property type="entry name" value="SBBP"/>
    <property type="match status" value="3"/>
</dbReference>
<keyword evidence="1" id="KW-0732">Signal</keyword>
<dbReference type="PANTHER" id="PTHR35580:SF1">
    <property type="entry name" value="PHYTASE-LIKE DOMAIN-CONTAINING PROTEIN"/>
    <property type="match status" value="1"/>
</dbReference>
<keyword evidence="3" id="KW-1185">Reference proteome</keyword>
<dbReference type="EMBL" id="JASJOU010000026">
    <property type="protein sequence ID" value="MDJ1506661.1"/>
    <property type="molecule type" value="Genomic_DNA"/>
</dbReference>
<sequence length="462" mass="49445">MKKKHLWAAYVLFISISLFFFSCKKDSTSPIPKPQEPVNPITSFASKATGEIYSQSIAVDKSGNTYVAGSLYGTGTFQTTVLSSAGNNDIFIAKYDSTGQLLWAKIAGCTGQAAALDIAIDLSGNPYITGYFFGSITFGTTTMTTHDKGLAMYVAKYNADGDVQWAKKASGDGSISAEGIALDKSGNIYITGSFHTNATFGTITLTSTGYTVFIAKYTPSGALLWAKTAGDELASYGKDIAVDNNGNVYITGIFKYSLTFESTTLTSKGKEDIFIASFTTDGEFQWAKSAGNTEEDYGYSIALDGSSGVYISGSFNKTITFDNRNLTSNGWADMFLVKYATSGQVQWAISAGTASQENAFAITTDLSGNVYATGYFYNTISFGNKDLTSNGSADIFVVKYNPMGNILWAKNAGGANMDHGRGIALDEDNNPYITGLFIQSATFGDTTLTSPNEGMYLWRIVP</sequence>
<dbReference type="Proteomes" id="UP001232063">
    <property type="component" value="Unassembled WGS sequence"/>
</dbReference>
<organism evidence="2 3">
    <name type="scientific">Xanthocytophaga agilis</name>
    <dbReference type="NCBI Taxonomy" id="3048010"/>
    <lineage>
        <taxon>Bacteria</taxon>
        <taxon>Pseudomonadati</taxon>
        <taxon>Bacteroidota</taxon>
        <taxon>Cytophagia</taxon>
        <taxon>Cytophagales</taxon>
        <taxon>Rhodocytophagaceae</taxon>
        <taxon>Xanthocytophaga</taxon>
    </lineage>
</organism>
<name>A0AAE3RAH9_9BACT</name>
<dbReference type="SUPFAM" id="SSF101898">
    <property type="entry name" value="NHL repeat"/>
    <property type="match status" value="1"/>
</dbReference>
<reference evidence="2" key="1">
    <citation type="submission" date="2023-05" db="EMBL/GenBank/DDBJ databases">
        <authorList>
            <person name="Zhang X."/>
        </authorList>
    </citation>
    <scope>NUCLEOTIDE SEQUENCE</scope>
    <source>
        <strain evidence="2">BD1B2-1</strain>
    </source>
</reference>
<feature type="chain" id="PRO_5042016657" evidence="1">
    <location>
        <begin position="25"/>
        <end position="462"/>
    </location>
</feature>
<evidence type="ECO:0000313" key="2">
    <source>
        <dbReference type="EMBL" id="MDJ1506661.1"/>
    </source>
</evidence>
<dbReference type="AlphaFoldDB" id="A0AAE3RAH9"/>
<dbReference type="PROSITE" id="PS51257">
    <property type="entry name" value="PROKAR_LIPOPROTEIN"/>
    <property type="match status" value="1"/>
</dbReference>
<dbReference type="InterPro" id="IPR052918">
    <property type="entry name" value="Motility_Chemotaxis_Reg"/>
</dbReference>
<gene>
    <name evidence="2" type="ORF">QNI22_38835</name>
</gene>
<dbReference type="RefSeq" id="WP_314519762.1">
    <property type="nucleotide sequence ID" value="NZ_JASJOU010000026.1"/>
</dbReference>
<evidence type="ECO:0000313" key="3">
    <source>
        <dbReference type="Proteomes" id="UP001232063"/>
    </source>
</evidence>
<feature type="signal peptide" evidence="1">
    <location>
        <begin position="1"/>
        <end position="24"/>
    </location>
</feature>
<protein>
    <submittedName>
        <fullName evidence="2">SBBP repeat-containing protein</fullName>
    </submittedName>
</protein>
<dbReference type="PANTHER" id="PTHR35580">
    <property type="entry name" value="CELL SURFACE GLYCOPROTEIN (S-LAYER PROTEIN)-LIKE PROTEIN"/>
    <property type="match status" value="1"/>
</dbReference>
<dbReference type="Gene3D" id="2.80.10.50">
    <property type="match status" value="2"/>
</dbReference>
<accession>A0AAE3RAH9</accession>
<proteinExistence type="predicted"/>
<evidence type="ECO:0000256" key="1">
    <source>
        <dbReference type="SAM" id="SignalP"/>
    </source>
</evidence>
<dbReference type="InterPro" id="IPR010620">
    <property type="entry name" value="SBBP_repeat"/>
</dbReference>